<reference evidence="2 3" key="2">
    <citation type="submission" date="2019-01" db="EMBL/GenBank/DDBJ databases">
        <title>The decoding of complex shrimp genome reveals the adaptation for benthos swimmer, frequently molting mechanism and breeding impact on genome.</title>
        <authorList>
            <person name="Sun Y."/>
            <person name="Gao Y."/>
            <person name="Yu Y."/>
        </authorList>
    </citation>
    <scope>NUCLEOTIDE SEQUENCE [LARGE SCALE GENOMIC DNA]</scope>
    <source>
        <tissue evidence="2">Muscle</tissue>
    </source>
</reference>
<evidence type="ECO:0000313" key="3">
    <source>
        <dbReference type="Proteomes" id="UP000283509"/>
    </source>
</evidence>
<reference evidence="2 3" key="1">
    <citation type="submission" date="2018-04" db="EMBL/GenBank/DDBJ databases">
        <authorList>
            <person name="Zhang X."/>
            <person name="Yuan J."/>
            <person name="Li F."/>
            <person name="Xiang J."/>
        </authorList>
    </citation>
    <scope>NUCLEOTIDE SEQUENCE [LARGE SCALE GENOMIC DNA]</scope>
    <source>
        <tissue evidence="2">Muscle</tissue>
    </source>
</reference>
<feature type="compositionally biased region" description="Low complexity" evidence="1">
    <location>
        <begin position="1"/>
        <end position="19"/>
    </location>
</feature>
<name>A0A423SNI4_PENVA</name>
<dbReference type="Proteomes" id="UP000283509">
    <property type="component" value="Unassembled WGS sequence"/>
</dbReference>
<dbReference type="OrthoDB" id="6356485at2759"/>
<comment type="caution">
    <text evidence="2">The sequence shown here is derived from an EMBL/GenBank/DDBJ whole genome shotgun (WGS) entry which is preliminary data.</text>
</comment>
<protein>
    <submittedName>
        <fullName evidence="2">Uncharacterized protein</fullName>
    </submittedName>
</protein>
<dbReference type="AlphaFoldDB" id="A0A423SNI4"/>
<feature type="compositionally biased region" description="Low complexity" evidence="1">
    <location>
        <begin position="34"/>
        <end position="45"/>
    </location>
</feature>
<gene>
    <name evidence="2" type="ORF">C7M84_016247</name>
</gene>
<evidence type="ECO:0000313" key="2">
    <source>
        <dbReference type="EMBL" id="ROT65776.1"/>
    </source>
</evidence>
<evidence type="ECO:0000256" key="1">
    <source>
        <dbReference type="SAM" id="MobiDB-lite"/>
    </source>
</evidence>
<keyword evidence="3" id="KW-1185">Reference proteome</keyword>
<organism evidence="2 3">
    <name type="scientific">Penaeus vannamei</name>
    <name type="common">Whiteleg shrimp</name>
    <name type="synonym">Litopenaeus vannamei</name>
    <dbReference type="NCBI Taxonomy" id="6689"/>
    <lineage>
        <taxon>Eukaryota</taxon>
        <taxon>Metazoa</taxon>
        <taxon>Ecdysozoa</taxon>
        <taxon>Arthropoda</taxon>
        <taxon>Crustacea</taxon>
        <taxon>Multicrustacea</taxon>
        <taxon>Malacostraca</taxon>
        <taxon>Eumalacostraca</taxon>
        <taxon>Eucarida</taxon>
        <taxon>Decapoda</taxon>
        <taxon>Dendrobranchiata</taxon>
        <taxon>Penaeoidea</taxon>
        <taxon>Penaeidae</taxon>
        <taxon>Penaeus</taxon>
    </lineage>
</organism>
<sequence>MKQDPAPSALSSAVSSRLLTRTDARKPNRRRRPSQQPRQSYGSSRAEWAEEYRGRGGFAVGGGDGVDGHCRRRCEVIPSCHSVSIVPRGGGDVECRTSSRPGNVNQWTERPNLLQTSGATHILETDDGEWEEPEIDGMFYHVKFFASKDPQCHNSYEPATAKSLTQYEIFKKYYDTANSPMWVGLRLHSVVNTTDYEPYWENSTTINPPQELPYDQSGLPSSVLHIDHDDEYYFYMQKTGSEYEFYSGNPHNKYTLCQANKLKLHWP</sequence>
<proteinExistence type="predicted"/>
<accession>A0A423SNI4</accession>
<feature type="region of interest" description="Disordered" evidence="1">
    <location>
        <begin position="1"/>
        <end position="47"/>
    </location>
</feature>
<dbReference type="EMBL" id="QCYY01003038">
    <property type="protein sequence ID" value="ROT65776.1"/>
    <property type="molecule type" value="Genomic_DNA"/>
</dbReference>